<feature type="compositionally biased region" description="Basic residues" evidence="2">
    <location>
        <begin position="555"/>
        <end position="577"/>
    </location>
</feature>
<keyword evidence="3" id="KW-1133">Transmembrane helix</keyword>
<keyword evidence="3" id="KW-0472">Membrane</keyword>
<feature type="region of interest" description="Disordered" evidence="2">
    <location>
        <begin position="549"/>
        <end position="586"/>
    </location>
</feature>
<accession>A0A1M4Z7V2</accession>
<evidence type="ECO:0000313" key="5">
    <source>
        <dbReference type="EMBL" id="SHF14153.1"/>
    </source>
</evidence>
<evidence type="ECO:0000256" key="3">
    <source>
        <dbReference type="SAM" id="Phobius"/>
    </source>
</evidence>
<feature type="region of interest" description="Disordered" evidence="2">
    <location>
        <begin position="499"/>
        <end position="526"/>
    </location>
</feature>
<dbReference type="Pfam" id="PF25023">
    <property type="entry name" value="TEN_YD-shell"/>
    <property type="match status" value="2"/>
</dbReference>
<dbReference type="InterPro" id="IPR050708">
    <property type="entry name" value="T6SS_VgrG/RHS"/>
</dbReference>
<protein>
    <submittedName>
        <fullName evidence="5">RHS repeat-associated core domain-containing protein</fullName>
    </submittedName>
</protein>
<feature type="domain" description="Teneurin-like YD-shell" evidence="4">
    <location>
        <begin position="150"/>
        <end position="450"/>
    </location>
</feature>
<dbReference type="Gene3D" id="2.180.10.10">
    <property type="entry name" value="RHS repeat-associated core"/>
    <property type="match status" value="2"/>
</dbReference>
<feature type="domain" description="Teneurin-like YD-shell" evidence="4">
    <location>
        <begin position="30"/>
        <end position="146"/>
    </location>
</feature>
<dbReference type="InterPro" id="IPR056823">
    <property type="entry name" value="TEN-like_YD-shell"/>
</dbReference>
<evidence type="ECO:0000256" key="2">
    <source>
        <dbReference type="SAM" id="MobiDB-lite"/>
    </source>
</evidence>
<dbReference type="EMBL" id="FQVL01000008">
    <property type="protein sequence ID" value="SHF14153.1"/>
    <property type="molecule type" value="Genomic_DNA"/>
</dbReference>
<dbReference type="Proteomes" id="UP000184476">
    <property type="component" value="Unassembled WGS sequence"/>
</dbReference>
<dbReference type="AlphaFoldDB" id="A0A1M4Z7V2"/>
<dbReference type="PANTHER" id="PTHR32305">
    <property type="match status" value="1"/>
</dbReference>
<dbReference type="STRING" id="112248.SAMN05444392_10893"/>
<feature type="transmembrane region" description="Helical" evidence="3">
    <location>
        <begin position="476"/>
        <end position="497"/>
    </location>
</feature>
<gene>
    <name evidence="5" type="ORF">SAMN05444392_10893</name>
</gene>
<dbReference type="NCBIfam" id="TIGR01643">
    <property type="entry name" value="YD_repeat_2x"/>
    <property type="match status" value="3"/>
</dbReference>
<name>A0A1M4Z7V2_9BACL</name>
<proteinExistence type="predicted"/>
<keyword evidence="3" id="KW-0812">Transmembrane</keyword>
<dbReference type="InterPro" id="IPR022385">
    <property type="entry name" value="Rhs_assc_core"/>
</dbReference>
<dbReference type="OrthoDB" id="41445at2"/>
<feature type="compositionally biased region" description="Basic and acidic residues" evidence="2">
    <location>
        <begin position="516"/>
        <end position="526"/>
    </location>
</feature>
<dbReference type="NCBIfam" id="TIGR03696">
    <property type="entry name" value="Rhs_assc_core"/>
    <property type="match status" value="1"/>
</dbReference>
<organism evidence="5 6">
    <name type="scientific">Seinonella peptonophila</name>
    <dbReference type="NCBI Taxonomy" id="112248"/>
    <lineage>
        <taxon>Bacteria</taxon>
        <taxon>Bacillati</taxon>
        <taxon>Bacillota</taxon>
        <taxon>Bacilli</taxon>
        <taxon>Bacillales</taxon>
        <taxon>Thermoactinomycetaceae</taxon>
        <taxon>Seinonella</taxon>
    </lineage>
</organism>
<evidence type="ECO:0000259" key="4">
    <source>
        <dbReference type="Pfam" id="PF25023"/>
    </source>
</evidence>
<sequence>MLDEFPCSILLIVAADIFSSAKSPKRSTSTKYNGTERYTFEYDPNGNLTKETDLDNNQITSYTYDADNKIKTVNEGNNNTAEYQYDQNGNVIQRKHVAGSANIINGFTFDNINQLIKITENNLVRARFTYDETERLASRRNGDKTTSLYRYNGAGDLLQVVNYIETGEIIDSFSYTYNQKGNITSVTSNIGTTIYDYDQLEQLTKETRPNGDTIEYTYDEVGNRLTKKVTTGGTSTTTTYTYNDVNELTSVGGTTYTHDLNGNLTSDGSYSYVYDTEDRLIAVKQGVNTITSYTYRADGMRKTKTTAAGTITFHYDENKNVIYETNASNAIIASYTWNGIHPVSMTRGGTTYYYQLNGHGDVVALTTGTGTVAATYTYDAFGNIISETGTVENPYRYAGYCYDKEIGLYYLQARYYKPDIGRFLTLDPDPGDEDDSLTQNGYIYGDNNPVMKVDPDGNTSGLAIIGLGLGVSLGPLGWTLLTIAAGIATGLAIYTYTKSSTRKRRSKNKAKKKARSKDEIEPKVRSKEPIALRRHFSTRKKALDAVRRAGDGRYAKHPRIKGNGRKKNKPHFHPYKRGQKDHTHDHYYYPRRFHGGAKGV</sequence>
<dbReference type="RefSeq" id="WP_073155320.1">
    <property type="nucleotide sequence ID" value="NZ_FQVL01000008.1"/>
</dbReference>
<feature type="compositionally biased region" description="Basic residues" evidence="2">
    <location>
        <begin position="500"/>
        <end position="515"/>
    </location>
</feature>
<keyword evidence="1" id="KW-0677">Repeat</keyword>
<keyword evidence="6" id="KW-1185">Reference proteome</keyword>
<evidence type="ECO:0000256" key="1">
    <source>
        <dbReference type="ARBA" id="ARBA00022737"/>
    </source>
</evidence>
<dbReference type="InterPro" id="IPR006530">
    <property type="entry name" value="YD"/>
</dbReference>
<evidence type="ECO:0000313" key="6">
    <source>
        <dbReference type="Proteomes" id="UP000184476"/>
    </source>
</evidence>
<reference evidence="5 6" key="1">
    <citation type="submission" date="2016-11" db="EMBL/GenBank/DDBJ databases">
        <authorList>
            <person name="Jaros S."/>
            <person name="Januszkiewicz K."/>
            <person name="Wedrychowicz H."/>
        </authorList>
    </citation>
    <scope>NUCLEOTIDE SEQUENCE [LARGE SCALE GENOMIC DNA]</scope>
    <source>
        <strain evidence="5 6">DSM 44666</strain>
    </source>
</reference>
<dbReference type="PANTHER" id="PTHR32305:SF17">
    <property type="entry name" value="TRNA NUCLEASE WAPA"/>
    <property type="match status" value="1"/>
</dbReference>